<dbReference type="PRINTS" id="PR01543">
    <property type="entry name" value="ANATRNSFRASE"/>
</dbReference>
<accession>A0ABW4KPM5</accession>
<keyword evidence="4" id="KW-1185">Reference proteome</keyword>
<dbReference type="Gene3D" id="2.40.128.150">
    <property type="entry name" value="Cysteine proteinases"/>
    <property type="match status" value="1"/>
</dbReference>
<dbReference type="InterPro" id="IPR001447">
    <property type="entry name" value="Arylamine_N-AcTrfase"/>
</dbReference>
<evidence type="ECO:0000256" key="1">
    <source>
        <dbReference type="ARBA" id="ARBA00006547"/>
    </source>
</evidence>
<proteinExistence type="inferred from homology"/>
<protein>
    <submittedName>
        <fullName evidence="3">Arylamine N-acetyltransferase</fullName>
    </submittedName>
</protein>
<evidence type="ECO:0000313" key="4">
    <source>
        <dbReference type="Proteomes" id="UP001597304"/>
    </source>
</evidence>
<dbReference type="EMBL" id="JBHUEJ010000004">
    <property type="protein sequence ID" value="MFD1709321.1"/>
    <property type="molecule type" value="Genomic_DNA"/>
</dbReference>
<dbReference type="PANTHER" id="PTHR11786:SF0">
    <property type="entry name" value="ARYLAMINE N-ACETYLTRANSFERASE 4-RELATED"/>
    <property type="match status" value="1"/>
</dbReference>
<comment type="similarity">
    <text evidence="1 2">Belongs to the arylamine N-acetyltransferase family.</text>
</comment>
<evidence type="ECO:0000313" key="3">
    <source>
        <dbReference type="EMBL" id="MFD1709321.1"/>
    </source>
</evidence>
<sequence length="273" mass="30182">MKGEPPLDLARYGARIAYAGPLDTRLATLRALQSAHIAAIPFEAIDVWLGAGVSLAPAAIEDKLLRRGRGGYCYEQNGLFQRALVQLGFTVEPRIARVLWGGEGDGAFQPRTHMALRVEAEGQPWLVDVGFGAAVPTEPLPWHSDAVQDTALGRYRLVPTSFGRKLEIESNGQWRPLYEVFDEPPQPQDFEVSNWFTSTHPDSVFRRHLIVARASPAGRTTLFDAELSFRSPDGAVRRQSLNAAQLESVLQDQFQLVVEPAWRARLAALTDQG</sequence>
<dbReference type="SUPFAM" id="SSF54001">
    <property type="entry name" value="Cysteine proteinases"/>
    <property type="match status" value="1"/>
</dbReference>
<name>A0ABW4KPM5_9BURK</name>
<dbReference type="Gene3D" id="3.30.2140.10">
    <property type="entry name" value="Arylamine N-acetyltransferase"/>
    <property type="match status" value="1"/>
</dbReference>
<organism evidence="3 4">
    <name type="scientific">Ottowia flava</name>
    <dbReference type="NCBI Taxonomy" id="2675430"/>
    <lineage>
        <taxon>Bacteria</taxon>
        <taxon>Pseudomonadati</taxon>
        <taxon>Pseudomonadota</taxon>
        <taxon>Betaproteobacteria</taxon>
        <taxon>Burkholderiales</taxon>
        <taxon>Comamonadaceae</taxon>
        <taxon>Ottowia</taxon>
    </lineage>
</organism>
<dbReference type="PANTHER" id="PTHR11786">
    <property type="entry name" value="N-HYDROXYARYLAMINE O-ACETYLTRANSFERASE"/>
    <property type="match status" value="1"/>
</dbReference>
<reference evidence="4" key="1">
    <citation type="journal article" date="2019" name="Int. J. Syst. Evol. Microbiol.">
        <title>The Global Catalogue of Microorganisms (GCM) 10K type strain sequencing project: providing services to taxonomists for standard genome sequencing and annotation.</title>
        <authorList>
            <consortium name="The Broad Institute Genomics Platform"/>
            <consortium name="The Broad Institute Genome Sequencing Center for Infectious Disease"/>
            <person name="Wu L."/>
            <person name="Ma J."/>
        </authorList>
    </citation>
    <scope>NUCLEOTIDE SEQUENCE [LARGE SCALE GENOMIC DNA]</scope>
    <source>
        <strain evidence="4">LMG 29247</strain>
    </source>
</reference>
<gene>
    <name evidence="3" type="ORF">ACFSF0_01765</name>
</gene>
<evidence type="ECO:0000256" key="2">
    <source>
        <dbReference type="RuleBase" id="RU003452"/>
    </source>
</evidence>
<dbReference type="Proteomes" id="UP001597304">
    <property type="component" value="Unassembled WGS sequence"/>
</dbReference>
<dbReference type="InterPro" id="IPR038765">
    <property type="entry name" value="Papain-like_cys_pep_sf"/>
</dbReference>
<comment type="caution">
    <text evidence="3">The sequence shown here is derived from an EMBL/GenBank/DDBJ whole genome shotgun (WGS) entry which is preliminary data.</text>
</comment>
<dbReference type="RefSeq" id="WP_377615029.1">
    <property type="nucleotide sequence ID" value="NZ_JBHUEJ010000004.1"/>
</dbReference>
<dbReference type="Pfam" id="PF00797">
    <property type="entry name" value="Acetyltransf_2"/>
    <property type="match status" value="1"/>
</dbReference>